<dbReference type="InterPro" id="IPR013320">
    <property type="entry name" value="ConA-like_dom_sf"/>
</dbReference>
<name>A0A4Q1U1L3_9LACO</name>
<gene>
    <name evidence="3" type="ORF">BVJ53_07385</name>
    <name evidence="4" type="ORF">OFW50_02415</name>
</gene>
<reference evidence="4" key="2">
    <citation type="submission" date="2022-10" db="EMBL/GenBank/DDBJ databases">
        <title>Comparative genomic analysis and in-vitro probiotic properties of the potential probiotic L. chiayiensis AACE 3.</title>
        <authorList>
            <person name="Kang X."/>
        </authorList>
    </citation>
    <scope>NUCLEOTIDE SEQUENCE</scope>
    <source>
        <strain evidence="4">AACE 3</strain>
    </source>
</reference>
<evidence type="ECO:0000313" key="5">
    <source>
        <dbReference type="Proteomes" id="UP000290475"/>
    </source>
</evidence>
<dbReference type="CDD" id="cd01951">
    <property type="entry name" value="lectin_L-type"/>
    <property type="match status" value="1"/>
</dbReference>
<keyword evidence="1" id="KW-0732">Signal</keyword>
<dbReference type="Proteomes" id="UP000290475">
    <property type="component" value="Unassembled WGS sequence"/>
</dbReference>
<dbReference type="RefSeq" id="WP_129301869.1">
    <property type="nucleotide sequence ID" value="NZ_CP074378.1"/>
</dbReference>
<dbReference type="InterPro" id="IPR027994">
    <property type="entry name" value="WxL_dom"/>
</dbReference>
<feature type="signal peptide" evidence="1">
    <location>
        <begin position="1"/>
        <end position="26"/>
    </location>
</feature>
<dbReference type="EMBL" id="MSSM01000017">
    <property type="protein sequence ID" value="RXT24567.1"/>
    <property type="molecule type" value="Genomic_DNA"/>
</dbReference>
<feature type="chain" id="PRO_5020189777" evidence="1">
    <location>
        <begin position="27"/>
        <end position="668"/>
    </location>
</feature>
<evidence type="ECO:0000256" key="1">
    <source>
        <dbReference type="SAM" id="SignalP"/>
    </source>
</evidence>
<dbReference type="Proteomes" id="UP001164790">
    <property type="component" value="Chromosome"/>
</dbReference>
<dbReference type="InterPro" id="IPR056573">
    <property type="entry name" value="Lectin_L-type_dom"/>
</dbReference>
<proteinExistence type="predicted"/>
<evidence type="ECO:0000313" key="6">
    <source>
        <dbReference type="Proteomes" id="UP001164790"/>
    </source>
</evidence>
<dbReference type="Pfam" id="PF13731">
    <property type="entry name" value="WxL"/>
    <property type="match status" value="1"/>
</dbReference>
<keyword evidence="6" id="KW-1185">Reference proteome</keyword>
<dbReference type="AlphaFoldDB" id="A0A4Q1U1L3"/>
<reference evidence="3 5" key="1">
    <citation type="submission" date="2017-01" db="EMBL/GenBank/DDBJ databases">
        <title>Lactobacillus chiayiensis sp. nov., a lactic acid bacterium isolated from compost.</title>
        <authorList>
            <person name="Huang C.-H."/>
        </authorList>
    </citation>
    <scope>NUCLEOTIDE SEQUENCE [LARGE SCALE GENOMIC DNA]</scope>
    <source>
        <strain evidence="5">chh01</strain>
        <strain evidence="3">Chh01</strain>
    </source>
</reference>
<evidence type="ECO:0000313" key="4">
    <source>
        <dbReference type="EMBL" id="UYN56978.1"/>
    </source>
</evidence>
<protein>
    <submittedName>
        <fullName evidence="3">Lectin</fullName>
    </submittedName>
    <submittedName>
        <fullName evidence="4">WxL domain-containing protein</fullName>
    </submittedName>
</protein>
<organism evidence="3 5">
    <name type="scientific">Lacticaseibacillus chiayiensis</name>
    <dbReference type="NCBI Taxonomy" id="2100821"/>
    <lineage>
        <taxon>Bacteria</taxon>
        <taxon>Bacillati</taxon>
        <taxon>Bacillota</taxon>
        <taxon>Bacilli</taxon>
        <taxon>Lactobacillales</taxon>
        <taxon>Lactobacillaceae</taxon>
        <taxon>Lacticaseibacillus</taxon>
    </lineage>
</organism>
<dbReference type="Gene3D" id="2.60.120.200">
    <property type="match status" value="1"/>
</dbReference>
<evidence type="ECO:0000313" key="3">
    <source>
        <dbReference type="EMBL" id="RXT24567.1"/>
    </source>
</evidence>
<feature type="domain" description="WxL" evidence="2">
    <location>
        <begin position="483"/>
        <end position="667"/>
    </location>
</feature>
<sequence>MKRKTLMMICLAAVFSILLGPLQAVAAAATWPAGSPYPAPGAGTFTSLNGVFSPVSTQSQMISNGTDEVGLELNVNKAGQTGSVWSNKPFVDLDKSSFKLDMQIYLGNSSSGADGLAFALAGDRPTKPMSGGASLGIWGITGKSGGKPIDIATTGLPNSFAIAVDTKRSIDGLIATTGMDQRVGYPVLGSSNQYIGSGYPGQSSMYAIGFPNYKTELIFNNSEFPNNAKVLSSKINNGSWHNLSVEWNKSDTGGELSYTLSGSGIDTVTRALTWTDQQINDIFGYKRKLFLGFTSATGDAFEPHVVAIKSLADFVTVNKTEVTLKRGDEVVHEDTLLNPGDQLTYNYNVDVDNLDGTNWPVHEIVLPKGEYFDYLKPDGTPARAGDEVDVELKVNGQPGPTVKAVVQADERSAIISEMPALPKNKETTFSFSLPAEVKLYDLPTNQAFSDDAGKLVGGPENVSYPFVNTADRSNQIKYVIASHQGSLSLESVPSFMFKKMAGGFVNPTVADIIRGFPGQKPLPTDPSDVDFGKWVIATGEETPEVSGKYLQVIDSRPTKPGWRLQMSLSPFELTDHSYVLGDNGSTAGGKAEMVLVDAPDPSTVTEVARVKDNNNTVTIKNMASGGDNWQLGDSAQHTQALMAIEKTPSVRAGQYHATATWTLADVPE</sequence>
<accession>A0A4Q1U1L3</accession>
<dbReference type="EMBL" id="CP107523">
    <property type="protein sequence ID" value="UYN56978.1"/>
    <property type="molecule type" value="Genomic_DNA"/>
</dbReference>
<evidence type="ECO:0000259" key="2">
    <source>
        <dbReference type="Pfam" id="PF13731"/>
    </source>
</evidence>
<dbReference type="SUPFAM" id="SSF49899">
    <property type="entry name" value="Concanavalin A-like lectins/glucanases"/>
    <property type="match status" value="1"/>
</dbReference>